<protein>
    <submittedName>
        <fullName evidence="2">DUF481 domain-containing protein</fullName>
    </submittedName>
</protein>
<keyword evidence="3" id="KW-1185">Reference proteome</keyword>
<feature type="signal peptide" evidence="1">
    <location>
        <begin position="1"/>
        <end position="29"/>
    </location>
</feature>
<dbReference type="InterPro" id="IPR007433">
    <property type="entry name" value="DUF481"/>
</dbReference>
<dbReference type="Proteomes" id="UP000248259">
    <property type="component" value="Unassembled WGS sequence"/>
</dbReference>
<gene>
    <name evidence="2" type="ORF">DNK49_14210</name>
</gene>
<dbReference type="OrthoDB" id="9806250at2"/>
<proteinExistence type="predicted"/>
<sequence length="347" mass="38384">MLSRLPHSPRSLIATALLVSAFASVPAGADEVLLTNGDRLTGRVVAKTPEGLEFKTDYAGVLRIDWRVVETLKTDEPVDVMMRHNEGRLATPLERSDEPGTVRLTAVPEVPPVRLDRIAYLNPTPSQSGEGTEYKGRVNLAGSANSGNSDTKQIVGEAELAGVAKGSRFSTRIRGEHRTEGGDESASNWLATANRDWFVSSRRFVYGRTSVERDRFRDLAMRFSAGGGYGLQLIDRDQTGLSVQAGIDYVRENRFDADDQAYPALGWGVRYRHWLVGRTAEVFHEQDGYMNVDDGRDITLKTRTGLRLPIVDRLTAQVQGVVDWEGKPAEGRKSTDLSLQFGLGYEW</sequence>
<feature type="chain" id="PRO_5016375168" evidence="1">
    <location>
        <begin position="30"/>
        <end position="347"/>
    </location>
</feature>
<comment type="caution">
    <text evidence="2">The sequence shown here is derived from an EMBL/GenBank/DDBJ whole genome shotgun (WGS) entry which is preliminary data.</text>
</comment>
<name>A0A323UW34_9RHOO</name>
<evidence type="ECO:0000313" key="3">
    <source>
        <dbReference type="Proteomes" id="UP000248259"/>
    </source>
</evidence>
<evidence type="ECO:0000256" key="1">
    <source>
        <dbReference type="SAM" id="SignalP"/>
    </source>
</evidence>
<organism evidence="2 3">
    <name type="scientific">Parazoarcus communis SWub3 = DSM 12120</name>
    <dbReference type="NCBI Taxonomy" id="1121029"/>
    <lineage>
        <taxon>Bacteria</taxon>
        <taxon>Pseudomonadati</taxon>
        <taxon>Pseudomonadota</taxon>
        <taxon>Betaproteobacteria</taxon>
        <taxon>Rhodocyclales</taxon>
        <taxon>Zoogloeaceae</taxon>
        <taxon>Parazoarcus</taxon>
    </lineage>
</organism>
<reference evidence="2 3" key="1">
    <citation type="submission" date="2018-06" db="EMBL/GenBank/DDBJ databases">
        <title>Azoarcus communis strain SWub3 genome.</title>
        <authorList>
            <person name="Zorraquino Salvo V."/>
            <person name="Toubiana D."/>
            <person name="Blumwald E."/>
        </authorList>
    </citation>
    <scope>NUCLEOTIDE SEQUENCE [LARGE SCALE GENOMIC DNA]</scope>
    <source>
        <strain evidence="2 3">SWub3</strain>
    </source>
</reference>
<dbReference type="Pfam" id="PF04338">
    <property type="entry name" value="DUF481"/>
    <property type="match status" value="1"/>
</dbReference>
<keyword evidence="1" id="KW-0732">Signal</keyword>
<evidence type="ECO:0000313" key="2">
    <source>
        <dbReference type="EMBL" id="PZA15890.1"/>
    </source>
</evidence>
<dbReference type="AlphaFoldDB" id="A0A323UW34"/>
<dbReference type="EMBL" id="QKOE01000010">
    <property type="protein sequence ID" value="PZA15890.1"/>
    <property type="molecule type" value="Genomic_DNA"/>
</dbReference>
<accession>A0A323UW34</accession>